<name>A0A9P4MA81_9PEZI</name>
<dbReference type="OrthoDB" id="4109707at2759"/>
<keyword evidence="3" id="KW-1185">Reference proteome</keyword>
<dbReference type="AlphaFoldDB" id="A0A9P4MA81"/>
<reference evidence="2" key="1">
    <citation type="journal article" date="2020" name="Stud. Mycol.">
        <title>101 Dothideomycetes genomes: a test case for predicting lifestyles and emergence of pathogens.</title>
        <authorList>
            <person name="Haridas S."/>
            <person name="Albert R."/>
            <person name="Binder M."/>
            <person name="Bloem J."/>
            <person name="Labutti K."/>
            <person name="Salamov A."/>
            <person name="Andreopoulos B."/>
            <person name="Baker S."/>
            <person name="Barry K."/>
            <person name="Bills G."/>
            <person name="Bluhm B."/>
            <person name="Cannon C."/>
            <person name="Castanera R."/>
            <person name="Culley D."/>
            <person name="Daum C."/>
            <person name="Ezra D."/>
            <person name="Gonzalez J."/>
            <person name="Henrissat B."/>
            <person name="Kuo A."/>
            <person name="Liang C."/>
            <person name="Lipzen A."/>
            <person name="Lutzoni F."/>
            <person name="Magnuson J."/>
            <person name="Mondo S."/>
            <person name="Nolan M."/>
            <person name="Ohm R."/>
            <person name="Pangilinan J."/>
            <person name="Park H.-J."/>
            <person name="Ramirez L."/>
            <person name="Alfaro M."/>
            <person name="Sun H."/>
            <person name="Tritt A."/>
            <person name="Yoshinaga Y."/>
            <person name="Zwiers L.-H."/>
            <person name="Turgeon B."/>
            <person name="Goodwin S."/>
            <person name="Spatafora J."/>
            <person name="Crous P."/>
            <person name="Grigoriev I."/>
        </authorList>
    </citation>
    <scope>NUCLEOTIDE SEQUENCE</scope>
    <source>
        <strain evidence="2">CBS 133067</strain>
    </source>
</reference>
<organism evidence="2 3">
    <name type="scientific">Rhizodiscina lignyota</name>
    <dbReference type="NCBI Taxonomy" id="1504668"/>
    <lineage>
        <taxon>Eukaryota</taxon>
        <taxon>Fungi</taxon>
        <taxon>Dikarya</taxon>
        <taxon>Ascomycota</taxon>
        <taxon>Pezizomycotina</taxon>
        <taxon>Dothideomycetes</taxon>
        <taxon>Pleosporomycetidae</taxon>
        <taxon>Aulographales</taxon>
        <taxon>Rhizodiscinaceae</taxon>
        <taxon>Rhizodiscina</taxon>
    </lineage>
</organism>
<dbReference type="Proteomes" id="UP000799772">
    <property type="component" value="Unassembled WGS sequence"/>
</dbReference>
<evidence type="ECO:0000256" key="1">
    <source>
        <dbReference type="SAM" id="MobiDB-lite"/>
    </source>
</evidence>
<evidence type="ECO:0000313" key="3">
    <source>
        <dbReference type="Proteomes" id="UP000799772"/>
    </source>
</evidence>
<evidence type="ECO:0000313" key="2">
    <source>
        <dbReference type="EMBL" id="KAF2102970.1"/>
    </source>
</evidence>
<feature type="region of interest" description="Disordered" evidence="1">
    <location>
        <begin position="1"/>
        <end position="20"/>
    </location>
</feature>
<sequence length="524" mass="59059">MTNTGQLHNPTESVLLSQGQPTKWETREAIITPDDDFLVNFKERLIHSEDGKISGDQHLQGFQELRLPLSSTQHQDESRHFTYPLSVLGSSPVGSNFNLEDELASRRPSFNSTLECHIYLDGLQIRSLWDPDAILPPYLDAALASLTCLMGEDIDHPRSHYLFMTGVRLLLVMLEVDNREARKVEGALAALLLSSWGLLTSCRSDWRIATNTLTFFMAMMRRLTPATSVSPGVFPRTASPYSALVRFGFLVDTLAAIHHNQAPGFSTSELRISMLSSDHSFKVVYYSLLSGSSVIPEDVRNDEDGLLLLTAILSDTLFLQRNICSITLSGNSNRRSPHLAFQEANPFAALTPRGEYHRQKLIMSNGLDRWLSHFRHTTSTNVLAFHHFCTLCLLCPDLGLLAQRASYPPQGGPEQERLREVGLPRDHGHKVMITEEALHAAWRVVDQVNVKTQRDKYSIWLPIVIFFSALVVWCKAKETEDETTGHRYTSRKTLAAFARELDELPWPCCRVMSATLADLMREEK</sequence>
<proteinExistence type="predicted"/>
<dbReference type="EMBL" id="ML978122">
    <property type="protein sequence ID" value="KAF2102970.1"/>
    <property type="molecule type" value="Genomic_DNA"/>
</dbReference>
<protein>
    <submittedName>
        <fullName evidence="2">Uncharacterized protein</fullName>
    </submittedName>
</protein>
<gene>
    <name evidence="2" type="ORF">NA57DRAFT_71954</name>
</gene>
<comment type="caution">
    <text evidence="2">The sequence shown here is derived from an EMBL/GenBank/DDBJ whole genome shotgun (WGS) entry which is preliminary data.</text>
</comment>
<accession>A0A9P4MA81</accession>